<dbReference type="PANTHER" id="PTHR33048">
    <property type="entry name" value="PTH11-LIKE INTEGRAL MEMBRANE PROTEIN (AFU_ORTHOLOGUE AFUA_5G11245)"/>
    <property type="match status" value="1"/>
</dbReference>
<comment type="caution">
    <text evidence="9">The sequence shown here is derived from an EMBL/GenBank/DDBJ whole genome shotgun (WGS) entry which is preliminary data.</text>
</comment>
<evidence type="ECO:0000256" key="3">
    <source>
        <dbReference type="ARBA" id="ARBA00022989"/>
    </source>
</evidence>
<evidence type="ECO:0000256" key="4">
    <source>
        <dbReference type="ARBA" id="ARBA00023136"/>
    </source>
</evidence>
<name>A0A9P5HHK7_9HYPO</name>
<evidence type="ECO:0000259" key="8">
    <source>
        <dbReference type="Pfam" id="PF20684"/>
    </source>
</evidence>
<feature type="transmembrane region" description="Helical" evidence="7">
    <location>
        <begin position="12"/>
        <end position="30"/>
    </location>
</feature>
<evidence type="ECO:0000313" key="9">
    <source>
        <dbReference type="EMBL" id="KAF7557617.1"/>
    </source>
</evidence>
<keyword evidence="4 7" id="KW-0472">Membrane</keyword>
<keyword evidence="3 7" id="KW-1133">Transmembrane helix</keyword>
<organism evidence="9 10">
    <name type="scientific">Cylindrodendrum hubeiense</name>
    <dbReference type="NCBI Taxonomy" id="595255"/>
    <lineage>
        <taxon>Eukaryota</taxon>
        <taxon>Fungi</taxon>
        <taxon>Dikarya</taxon>
        <taxon>Ascomycota</taxon>
        <taxon>Pezizomycotina</taxon>
        <taxon>Sordariomycetes</taxon>
        <taxon>Hypocreomycetidae</taxon>
        <taxon>Hypocreales</taxon>
        <taxon>Nectriaceae</taxon>
        <taxon>Cylindrodendrum</taxon>
    </lineage>
</organism>
<feature type="transmembrane region" description="Helical" evidence="7">
    <location>
        <begin position="176"/>
        <end position="199"/>
    </location>
</feature>
<protein>
    <recommendedName>
        <fullName evidence="8">Rhodopsin domain-containing protein</fullName>
    </recommendedName>
</protein>
<evidence type="ECO:0000256" key="7">
    <source>
        <dbReference type="SAM" id="Phobius"/>
    </source>
</evidence>
<dbReference type="PANTHER" id="PTHR33048:SF92">
    <property type="entry name" value="INTEGRAL MEMBRANE PROTEIN"/>
    <property type="match status" value="1"/>
</dbReference>
<evidence type="ECO:0000256" key="5">
    <source>
        <dbReference type="ARBA" id="ARBA00038359"/>
    </source>
</evidence>
<comment type="subcellular location">
    <subcellularLocation>
        <location evidence="1">Membrane</location>
        <topology evidence="1">Multi-pass membrane protein</topology>
    </subcellularLocation>
</comment>
<dbReference type="InterPro" id="IPR052337">
    <property type="entry name" value="SAT4-like"/>
</dbReference>
<feature type="region of interest" description="Disordered" evidence="6">
    <location>
        <begin position="306"/>
        <end position="345"/>
    </location>
</feature>
<evidence type="ECO:0000313" key="10">
    <source>
        <dbReference type="Proteomes" id="UP000722485"/>
    </source>
</evidence>
<dbReference type="Proteomes" id="UP000722485">
    <property type="component" value="Unassembled WGS sequence"/>
</dbReference>
<dbReference type="GO" id="GO:0016020">
    <property type="term" value="C:membrane"/>
    <property type="evidence" value="ECO:0007669"/>
    <property type="project" value="UniProtKB-SubCell"/>
</dbReference>
<feature type="transmembrane region" description="Helical" evidence="7">
    <location>
        <begin position="93"/>
        <end position="117"/>
    </location>
</feature>
<gene>
    <name evidence="9" type="ORF">G7Z17_g567</name>
</gene>
<dbReference type="AlphaFoldDB" id="A0A9P5HHK7"/>
<accession>A0A9P5HHK7</accession>
<feature type="domain" description="Rhodopsin" evidence="8">
    <location>
        <begin position="26"/>
        <end position="272"/>
    </location>
</feature>
<feature type="transmembrane region" description="Helical" evidence="7">
    <location>
        <begin position="129"/>
        <end position="156"/>
    </location>
</feature>
<dbReference type="OrthoDB" id="444631at2759"/>
<reference evidence="9" key="1">
    <citation type="submission" date="2020-03" db="EMBL/GenBank/DDBJ databases">
        <title>Draft Genome Sequence of Cylindrodendrum hubeiense.</title>
        <authorList>
            <person name="Buettner E."/>
            <person name="Kellner H."/>
        </authorList>
    </citation>
    <scope>NUCLEOTIDE SEQUENCE</scope>
    <source>
        <strain evidence="9">IHI 201604</strain>
    </source>
</reference>
<keyword evidence="2 7" id="KW-0812">Transmembrane</keyword>
<evidence type="ECO:0000256" key="1">
    <source>
        <dbReference type="ARBA" id="ARBA00004141"/>
    </source>
</evidence>
<dbReference type="Pfam" id="PF20684">
    <property type="entry name" value="Fung_rhodopsin"/>
    <property type="match status" value="1"/>
</dbReference>
<keyword evidence="10" id="KW-1185">Reference proteome</keyword>
<feature type="transmembrane region" description="Helical" evidence="7">
    <location>
        <begin position="42"/>
        <end position="61"/>
    </location>
</feature>
<evidence type="ECO:0000256" key="6">
    <source>
        <dbReference type="SAM" id="MobiDB-lite"/>
    </source>
</evidence>
<sequence>MALPAPGPAAVSQWILITIAAAVVAARVYLRLKIQKRKILSSDILMCAAWVAAVATASFDIKFAQMGALEPKVKTTLDGYNGSAEEVILILKLFWVSSIPFFTTFYLCKAALLAVFLQVFPKFMRKRRIFLWCIIGYVAVSYIVSLLMVLCICLPIETNWSIDPDTTCPPAKVAFVFRLGWALHFTGDILIFALPWLIVPGLQMKWKLKMGVYCTFLLGTINIIFCLVRFITIQTNTVNNVIPLSLVELWSSLDCNIGLVIACLPSLRPYLRGRKGSDYYNSNSYSKSASARPGGDGFKMISEPFGAQASTSGAPKRSPHISSSNSNGFDDDPWEDGKKSNASDIELVAVKPLETLAMESGRRG</sequence>
<comment type="similarity">
    <text evidence="5">Belongs to the SAT4 family.</text>
</comment>
<proteinExistence type="inferred from homology"/>
<dbReference type="EMBL" id="JAANBB010000004">
    <property type="protein sequence ID" value="KAF7557617.1"/>
    <property type="molecule type" value="Genomic_DNA"/>
</dbReference>
<dbReference type="InterPro" id="IPR049326">
    <property type="entry name" value="Rhodopsin_dom_fungi"/>
</dbReference>
<feature type="transmembrane region" description="Helical" evidence="7">
    <location>
        <begin position="211"/>
        <end position="232"/>
    </location>
</feature>
<evidence type="ECO:0000256" key="2">
    <source>
        <dbReference type="ARBA" id="ARBA00022692"/>
    </source>
</evidence>